<sequence>MAVQAMLMEQELEEKMQYLLNNCIQYHQAILSFVEKLEDFLKPVMLVQLLGSMMAFCVMGFQMSVIPIHTESTKFAKLFISLISALIEQGMFYWFGGELLEESSQILNAAYHCEWHTANSKFRKDLHILMERAKRPVKLTAGGFSALTLENFTKVVQSSYQYFTMLKAVNDEDTE</sequence>
<proteinExistence type="predicted"/>
<dbReference type="STRING" id="105785.A0A2J7Q6A5"/>
<evidence type="ECO:0000256" key="1">
    <source>
        <dbReference type="ARBA" id="ARBA00004651"/>
    </source>
</evidence>
<dbReference type="EMBL" id="NEVH01017534">
    <property type="protein sequence ID" value="PNF24115.1"/>
    <property type="molecule type" value="Genomic_DNA"/>
</dbReference>
<keyword evidence="9" id="KW-0807">Transducer</keyword>
<dbReference type="AlphaFoldDB" id="A0A2J7Q6A5"/>
<evidence type="ECO:0000256" key="3">
    <source>
        <dbReference type="ARBA" id="ARBA00022606"/>
    </source>
</evidence>
<gene>
    <name evidence="11" type="ORF">B7P43_G03246</name>
</gene>
<protein>
    <submittedName>
        <fullName evidence="11">Uncharacterized protein</fullName>
    </submittedName>
</protein>
<dbReference type="EMBL" id="NEVH01017534">
    <property type="protein sequence ID" value="PNF24116.1"/>
    <property type="molecule type" value="Genomic_DNA"/>
</dbReference>
<evidence type="ECO:0000313" key="11">
    <source>
        <dbReference type="EMBL" id="PNF24115.1"/>
    </source>
</evidence>
<keyword evidence="4 10" id="KW-0812">Transmembrane</keyword>
<dbReference type="EMBL" id="NEVH01017534">
    <property type="protein sequence ID" value="PNF24118.1"/>
    <property type="molecule type" value="Genomic_DNA"/>
</dbReference>
<keyword evidence="6 10" id="KW-1133">Transmembrane helix</keyword>
<evidence type="ECO:0000256" key="4">
    <source>
        <dbReference type="ARBA" id="ARBA00022692"/>
    </source>
</evidence>
<reference evidence="11 12" key="1">
    <citation type="submission" date="2017-12" db="EMBL/GenBank/DDBJ databases">
        <title>Hemimetabolous genomes reveal molecular basis of termite eusociality.</title>
        <authorList>
            <person name="Harrison M.C."/>
            <person name="Jongepier E."/>
            <person name="Robertson H.M."/>
            <person name="Arning N."/>
            <person name="Bitard-Feildel T."/>
            <person name="Chao H."/>
            <person name="Childers C.P."/>
            <person name="Dinh H."/>
            <person name="Doddapaneni H."/>
            <person name="Dugan S."/>
            <person name="Gowin J."/>
            <person name="Greiner C."/>
            <person name="Han Y."/>
            <person name="Hu H."/>
            <person name="Hughes D.S.T."/>
            <person name="Huylmans A.-K."/>
            <person name="Kemena C."/>
            <person name="Kremer L.P.M."/>
            <person name="Lee S.L."/>
            <person name="Lopez-Ezquerra A."/>
            <person name="Mallet L."/>
            <person name="Monroy-Kuhn J.M."/>
            <person name="Moser A."/>
            <person name="Murali S.C."/>
            <person name="Muzny D.M."/>
            <person name="Otani S."/>
            <person name="Piulachs M.-D."/>
            <person name="Poelchau M."/>
            <person name="Qu J."/>
            <person name="Schaub F."/>
            <person name="Wada-Katsumata A."/>
            <person name="Worley K.C."/>
            <person name="Xie Q."/>
            <person name="Ylla G."/>
            <person name="Poulsen M."/>
            <person name="Gibbs R.A."/>
            <person name="Schal C."/>
            <person name="Richards S."/>
            <person name="Belles X."/>
            <person name="Korb J."/>
            <person name="Bornberg-Bauer E."/>
        </authorList>
    </citation>
    <scope>NUCLEOTIDE SEQUENCE [LARGE SCALE GENOMIC DNA]</scope>
    <source>
        <tissue evidence="11">Whole body</tissue>
    </source>
</reference>
<dbReference type="GO" id="GO:0004984">
    <property type="term" value="F:olfactory receptor activity"/>
    <property type="evidence" value="ECO:0007669"/>
    <property type="project" value="InterPro"/>
</dbReference>
<evidence type="ECO:0000256" key="9">
    <source>
        <dbReference type="ARBA" id="ARBA00023224"/>
    </source>
</evidence>
<dbReference type="InParanoid" id="A0A2J7Q6A5"/>
<evidence type="ECO:0000256" key="6">
    <source>
        <dbReference type="ARBA" id="ARBA00022989"/>
    </source>
</evidence>
<dbReference type="Pfam" id="PF02949">
    <property type="entry name" value="7tm_6"/>
    <property type="match status" value="1"/>
</dbReference>
<evidence type="ECO:0000256" key="10">
    <source>
        <dbReference type="SAM" id="Phobius"/>
    </source>
</evidence>
<dbReference type="PANTHER" id="PTHR21137">
    <property type="entry name" value="ODORANT RECEPTOR"/>
    <property type="match status" value="1"/>
</dbReference>
<keyword evidence="12" id="KW-1185">Reference proteome</keyword>
<dbReference type="GO" id="GO:0007165">
    <property type="term" value="P:signal transduction"/>
    <property type="evidence" value="ECO:0007669"/>
    <property type="project" value="UniProtKB-KW"/>
</dbReference>
<organism evidence="11 12">
    <name type="scientific">Cryptotermes secundus</name>
    <dbReference type="NCBI Taxonomy" id="105785"/>
    <lineage>
        <taxon>Eukaryota</taxon>
        <taxon>Metazoa</taxon>
        <taxon>Ecdysozoa</taxon>
        <taxon>Arthropoda</taxon>
        <taxon>Hexapoda</taxon>
        <taxon>Insecta</taxon>
        <taxon>Pterygota</taxon>
        <taxon>Neoptera</taxon>
        <taxon>Polyneoptera</taxon>
        <taxon>Dictyoptera</taxon>
        <taxon>Blattodea</taxon>
        <taxon>Blattoidea</taxon>
        <taxon>Termitoidae</taxon>
        <taxon>Kalotermitidae</taxon>
        <taxon>Cryptotermitinae</taxon>
        <taxon>Cryptotermes</taxon>
    </lineage>
</organism>
<evidence type="ECO:0000313" key="12">
    <source>
        <dbReference type="Proteomes" id="UP000235965"/>
    </source>
</evidence>
<dbReference type="OrthoDB" id="8185860at2759"/>
<keyword evidence="7 10" id="KW-0472">Membrane</keyword>
<dbReference type="GO" id="GO:0005886">
    <property type="term" value="C:plasma membrane"/>
    <property type="evidence" value="ECO:0007669"/>
    <property type="project" value="UniProtKB-SubCell"/>
</dbReference>
<keyword evidence="5" id="KW-0552">Olfaction</keyword>
<keyword evidence="2" id="KW-1003">Cell membrane</keyword>
<dbReference type="Proteomes" id="UP000235965">
    <property type="component" value="Unassembled WGS sequence"/>
</dbReference>
<dbReference type="InterPro" id="IPR004117">
    <property type="entry name" value="7tm6_olfct_rcpt"/>
</dbReference>
<comment type="subcellular location">
    <subcellularLocation>
        <location evidence="1">Cell membrane</location>
        <topology evidence="1">Multi-pass membrane protein</topology>
    </subcellularLocation>
</comment>
<accession>A0A2J7Q6A5</accession>
<comment type="caution">
    <text evidence="11">The sequence shown here is derived from an EMBL/GenBank/DDBJ whole genome shotgun (WGS) entry which is preliminary data.</text>
</comment>
<evidence type="ECO:0000256" key="8">
    <source>
        <dbReference type="ARBA" id="ARBA00023170"/>
    </source>
</evidence>
<keyword evidence="8" id="KW-0675">Receptor</keyword>
<feature type="transmembrane region" description="Helical" evidence="10">
    <location>
        <begin position="45"/>
        <end position="66"/>
    </location>
</feature>
<evidence type="ECO:0000256" key="2">
    <source>
        <dbReference type="ARBA" id="ARBA00022475"/>
    </source>
</evidence>
<evidence type="ECO:0000256" key="7">
    <source>
        <dbReference type="ARBA" id="ARBA00023136"/>
    </source>
</evidence>
<feature type="transmembrane region" description="Helical" evidence="10">
    <location>
        <begin position="78"/>
        <end position="96"/>
    </location>
</feature>
<dbReference type="PANTHER" id="PTHR21137:SF35">
    <property type="entry name" value="ODORANT RECEPTOR 19A-RELATED"/>
    <property type="match status" value="1"/>
</dbReference>
<evidence type="ECO:0000256" key="5">
    <source>
        <dbReference type="ARBA" id="ARBA00022725"/>
    </source>
</evidence>
<dbReference type="GO" id="GO:0005549">
    <property type="term" value="F:odorant binding"/>
    <property type="evidence" value="ECO:0007669"/>
    <property type="project" value="InterPro"/>
</dbReference>
<keyword evidence="3" id="KW-0716">Sensory transduction</keyword>
<name>A0A2J7Q6A5_9NEOP</name>
<dbReference type="EMBL" id="NEVH01017534">
    <property type="protein sequence ID" value="PNF24117.1"/>
    <property type="molecule type" value="Genomic_DNA"/>
</dbReference>